<evidence type="ECO:0000313" key="7">
    <source>
        <dbReference type="Proteomes" id="UP001152888"/>
    </source>
</evidence>
<dbReference type="PANTHER" id="PTHR12403">
    <property type="entry name" value="TRAFFICKING PROTEIN PARTICLE COMPLEX SUBUNIT 2"/>
    <property type="match status" value="1"/>
</dbReference>
<evidence type="ECO:0000256" key="5">
    <source>
        <dbReference type="ARBA" id="ARBA00022892"/>
    </source>
</evidence>
<keyword evidence="4" id="KW-0963">Cytoplasm</keyword>
<comment type="similarity">
    <text evidence="2">Belongs to the TRAPP small subunits family. Sedlin subfamily.</text>
</comment>
<dbReference type="GO" id="GO:0006888">
    <property type="term" value="P:endoplasmic reticulum to Golgi vesicle-mediated transport"/>
    <property type="evidence" value="ECO:0007669"/>
    <property type="project" value="InterPro"/>
</dbReference>
<sequence length="141" mass="16748">MIGTFYFVIVGHKDQPLFEMEFTNSKEPKFQKEDYRHLNQFIAHSALDLIDEHKWKTNNMYLKSVDKFNQWFVSAFVTASLIRFVIVHDNRNDDGIKNFFTDIYEAYIKHAMNPFYEEGSPIKSKAFEKKALLYGKKYLVS</sequence>
<proteinExistence type="inferred from homology"/>
<comment type="caution">
    <text evidence="6">The sequence shown here is derived from an EMBL/GenBank/DDBJ whole genome shotgun (WGS) entry which is preliminary data.</text>
</comment>
<name>A0A9P0LGH2_ACAOB</name>
<dbReference type="EMBL" id="CAKOFQ010007096">
    <property type="protein sequence ID" value="CAH1990747.1"/>
    <property type="molecule type" value="Genomic_DNA"/>
</dbReference>
<dbReference type="InterPro" id="IPR011012">
    <property type="entry name" value="Longin-like_dom_sf"/>
</dbReference>
<dbReference type="FunFam" id="3.30.450.70:FF:000001">
    <property type="entry name" value="Trafficking protein particle complex subunit 2"/>
    <property type="match status" value="1"/>
</dbReference>
<dbReference type="InterPro" id="IPR006722">
    <property type="entry name" value="Sedlin"/>
</dbReference>
<dbReference type="Pfam" id="PF04628">
    <property type="entry name" value="Sedlin_N"/>
    <property type="match status" value="1"/>
</dbReference>
<dbReference type="Gene3D" id="3.30.450.70">
    <property type="match status" value="1"/>
</dbReference>
<reference evidence="6" key="1">
    <citation type="submission" date="2022-03" db="EMBL/GenBank/DDBJ databases">
        <authorList>
            <person name="Sayadi A."/>
        </authorList>
    </citation>
    <scope>NUCLEOTIDE SEQUENCE</scope>
</reference>
<dbReference type="Proteomes" id="UP001152888">
    <property type="component" value="Unassembled WGS sequence"/>
</dbReference>
<keyword evidence="3" id="KW-0813">Transport</keyword>
<keyword evidence="5" id="KW-0931">ER-Golgi transport</keyword>
<evidence type="ECO:0000313" key="6">
    <source>
        <dbReference type="EMBL" id="CAH1990747.1"/>
    </source>
</evidence>
<gene>
    <name evidence="6" type="ORF">ACAOBT_LOCUS19860</name>
</gene>
<dbReference type="GO" id="GO:0048471">
    <property type="term" value="C:perinuclear region of cytoplasm"/>
    <property type="evidence" value="ECO:0007669"/>
    <property type="project" value="UniProtKB-SubCell"/>
</dbReference>
<dbReference type="SUPFAM" id="SSF64356">
    <property type="entry name" value="SNARE-like"/>
    <property type="match status" value="1"/>
</dbReference>
<dbReference type="OrthoDB" id="10252102at2759"/>
<protein>
    <recommendedName>
        <fullName evidence="8">Trafficking protein particle complex subunit 2</fullName>
    </recommendedName>
</protein>
<keyword evidence="7" id="KW-1185">Reference proteome</keyword>
<dbReference type="AlphaFoldDB" id="A0A9P0LGH2"/>
<evidence type="ECO:0008006" key="8">
    <source>
        <dbReference type="Google" id="ProtNLM"/>
    </source>
</evidence>
<evidence type="ECO:0000256" key="3">
    <source>
        <dbReference type="ARBA" id="ARBA00022448"/>
    </source>
</evidence>
<accession>A0A9P0LGH2</accession>
<organism evidence="6 7">
    <name type="scientific">Acanthoscelides obtectus</name>
    <name type="common">Bean weevil</name>
    <name type="synonym">Bruchus obtectus</name>
    <dbReference type="NCBI Taxonomy" id="200917"/>
    <lineage>
        <taxon>Eukaryota</taxon>
        <taxon>Metazoa</taxon>
        <taxon>Ecdysozoa</taxon>
        <taxon>Arthropoda</taxon>
        <taxon>Hexapoda</taxon>
        <taxon>Insecta</taxon>
        <taxon>Pterygota</taxon>
        <taxon>Neoptera</taxon>
        <taxon>Endopterygota</taxon>
        <taxon>Coleoptera</taxon>
        <taxon>Polyphaga</taxon>
        <taxon>Cucujiformia</taxon>
        <taxon>Chrysomeloidea</taxon>
        <taxon>Chrysomelidae</taxon>
        <taxon>Bruchinae</taxon>
        <taxon>Bruchini</taxon>
        <taxon>Acanthoscelides</taxon>
    </lineage>
</organism>
<evidence type="ECO:0000256" key="2">
    <source>
        <dbReference type="ARBA" id="ARBA00006626"/>
    </source>
</evidence>
<comment type="subcellular location">
    <subcellularLocation>
        <location evidence="1">Cytoplasm</location>
        <location evidence="1">Perinuclear region</location>
    </subcellularLocation>
</comment>
<evidence type="ECO:0000256" key="4">
    <source>
        <dbReference type="ARBA" id="ARBA00022490"/>
    </source>
</evidence>
<evidence type="ECO:0000256" key="1">
    <source>
        <dbReference type="ARBA" id="ARBA00004556"/>
    </source>
</evidence>
<dbReference type="CDD" id="cd14825">
    <property type="entry name" value="TRAPPC2_sedlin"/>
    <property type="match status" value="1"/>
</dbReference>